<protein>
    <submittedName>
        <fullName evidence="1">Heptaprenyl diphosphate synthase</fullName>
        <ecNumber evidence="1">2.5.1.30</ecNumber>
    </submittedName>
</protein>
<accession>A0ABT9YDH8</accession>
<name>A0ABT9YDH8_9BACI</name>
<reference evidence="1 2" key="1">
    <citation type="submission" date="2023-07" db="EMBL/GenBank/DDBJ databases">
        <title>Genomic Encyclopedia of Type Strains, Phase IV (KMG-IV): sequencing the most valuable type-strain genomes for metagenomic binning, comparative biology and taxonomic classification.</title>
        <authorList>
            <person name="Goeker M."/>
        </authorList>
    </citation>
    <scope>NUCLEOTIDE SEQUENCE [LARGE SCALE GENOMIC DNA]</scope>
    <source>
        <strain evidence="1 2">DSM 19154</strain>
    </source>
</reference>
<evidence type="ECO:0000313" key="1">
    <source>
        <dbReference type="EMBL" id="MDQ0205911.1"/>
    </source>
</evidence>
<dbReference type="Proteomes" id="UP001225034">
    <property type="component" value="Unassembled WGS sequence"/>
</dbReference>
<keyword evidence="2" id="KW-1185">Reference proteome</keyword>
<dbReference type="Pfam" id="PF07307">
    <property type="entry name" value="HEPPP_synt_1"/>
    <property type="match status" value="1"/>
</dbReference>
<proteinExistence type="predicted"/>
<organism evidence="1 2">
    <name type="scientific">Alkalicoccobacillus murimartini</name>
    <dbReference type="NCBI Taxonomy" id="171685"/>
    <lineage>
        <taxon>Bacteria</taxon>
        <taxon>Bacillati</taxon>
        <taxon>Bacillota</taxon>
        <taxon>Bacilli</taxon>
        <taxon>Bacillales</taxon>
        <taxon>Bacillaceae</taxon>
        <taxon>Alkalicoccobacillus</taxon>
    </lineage>
</organism>
<keyword evidence="1" id="KW-0808">Transferase</keyword>
<dbReference type="Gene3D" id="1.20.120.1450">
    <property type="match status" value="1"/>
</dbReference>
<comment type="caution">
    <text evidence="1">The sequence shown here is derived from an EMBL/GenBank/DDBJ whole genome shotgun (WGS) entry which is preliminary data.</text>
</comment>
<dbReference type="EC" id="2.5.1.30" evidence="1"/>
<evidence type="ECO:0000313" key="2">
    <source>
        <dbReference type="Proteomes" id="UP001225034"/>
    </source>
</evidence>
<dbReference type="GO" id="GO:0000010">
    <property type="term" value="F:heptaprenyl diphosphate synthase activity"/>
    <property type="evidence" value="ECO:0007669"/>
    <property type="project" value="UniProtKB-EC"/>
</dbReference>
<dbReference type="EMBL" id="JAUSUA010000001">
    <property type="protein sequence ID" value="MDQ0205911.1"/>
    <property type="molecule type" value="Genomic_DNA"/>
</dbReference>
<sequence length="263" mass="30169">MVNPSHLHGEVTAIIEKFNQLTYHPYIKDYIPSVGIDEGKCQLFYAALSKNTTKEEASVVTLCALLVQAALDVHEEVSLHPIDSDTARKNRQLHVLIGDYYSSLYYNLLAEADRVPLTRLFSCTLQEINEQKMDVYEAVEGSYAQIADHLEFIESGLYGKILEEYELPEMKAIFESLFFYNRYMDEWNKWSKGESSLLMKSLTTFETADASTHLDILSSKQGDLMTQIHMLMDEHSDFRQHMEKYLSESVQTAPNGLDESKVR</sequence>
<dbReference type="RefSeq" id="WP_306979928.1">
    <property type="nucleotide sequence ID" value="NZ_JAUSUA010000001.1"/>
</dbReference>
<gene>
    <name evidence="1" type="ORF">J2S05_000685</name>
</gene>
<dbReference type="InterPro" id="IPR009920">
    <property type="entry name" value="HEPPP_synth_su1"/>
</dbReference>